<dbReference type="Gene3D" id="3.30.360.10">
    <property type="entry name" value="Dihydrodipicolinate Reductase, domain 2"/>
    <property type="match status" value="1"/>
</dbReference>
<sequence>MNIAILGSDPALLALVQLIADSPDHHLTHFCEAEEIAPQLMQCAPGAVQLASWEDLLQVTKLDIVIVAGTKEAVLTGAKQLATADVSLMLLPTAKQDSVFIYELSLIQDANKVTLLPYLPLLDDPAIEQLRDEQKNIGNILHLQWERSYNNRINESTTNKTTLLSQKDIEQALLHDVALLRNLWGDYNQITAIYSGNENSESKINRYSLATVTLAGEQLPEVVWMLKPTSANILWKLTITGEKGTIVLEQTTEGTPLLLREETGKKIAQTENKTFSAPSLHAILHPKEAIITWGELIRTFETVDATRQSIRRRRTIDLHFETTSERNIFKTQMTAIGCCLLMVTLFLLVAVLFIGSLFHPPRLVMYFLRGAIFLPLFLFLGMQLFIFLTRPANKEHADKN</sequence>
<dbReference type="AlphaFoldDB" id="A0A3B1DP16"/>
<feature type="transmembrane region" description="Helical" evidence="1">
    <location>
        <begin position="333"/>
        <end position="354"/>
    </location>
</feature>
<evidence type="ECO:0000313" key="2">
    <source>
        <dbReference type="EMBL" id="VAX38603.1"/>
    </source>
</evidence>
<evidence type="ECO:0000256" key="1">
    <source>
        <dbReference type="SAM" id="Phobius"/>
    </source>
</evidence>
<keyword evidence="1" id="KW-0472">Membrane</keyword>
<keyword evidence="1" id="KW-1133">Transmembrane helix</keyword>
<dbReference type="Gene3D" id="3.40.50.720">
    <property type="entry name" value="NAD(P)-binding Rossmann-like Domain"/>
    <property type="match status" value="1"/>
</dbReference>
<accession>A0A3B1DP16</accession>
<reference evidence="2" key="1">
    <citation type="submission" date="2018-06" db="EMBL/GenBank/DDBJ databases">
        <authorList>
            <person name="Zhirakovskaya E."/>
        </authorList>
    </citation>
    <scope>NUCLEOTIDE SEQUENCE</scope>
</reference>
<keyword evidence="1" id="KW-0812">Transmembrane</keyword>
<gene>
    <name evidence="2" type="ORF">MNBD_PLANCTO02-1264</name>
</gene>
<proteinExistence type="predicted"/>
<name>A0A3B1DP16_9ZZZZ</name>
<protein>
    <submittedName>
        <fullName evidence="2">Uncharacterized protein</fullName>
    </submittedName>
</protein>
<dbReference type="EMBL" id="UOGL01000229">
    <property type="protein sequence ID" value="VAX38603.1"/>
    <property type="molecule type" value="Genomic_DNA"/>
</dbReference>
<feature type="transmembrane region" description="Helical" evidence="1">
    <location>
        <begin position="366"/>
        <end position="388"/>
    </location>
</feature>
<organism evidence="2">
    <name type="scientific">hydrothermal vent metagenome</name>
    <dbReference type="NCBI Taxonomy" id="652676"/>
    <lineage>
        <taxon>unclassified sequences</taxon>
        <taxon>metagenomes</taxon>
        <taxon>ecological metagenomes</taxon>
    </lineage>
</organism>